<keyword evidence="5" id="KW-0106">Calcium</keyword>
<dbReference type="FunFam" id="2.60.40.150:FF:000128">
    <property type="entry name" value="C2 domain-containing protein"/>
    <property type="match status" value="1"/>
</dbReference>
<dbReference type="InterPro" id="IPR000008">
    <property type="entry name" value="C2_dom"/>
</dbReference>
<feature type="compositionally biased region" description="Polar residues" evidence="8">
    <location>
        <begin position="318"/>
        <end position="334"/>
    </location>
</feature>
<evidence type="ECO:0000259" key="10">
    <source>
        <dbReference type="PROSITE" id="PS50004"/>
    </source>
</evidence>
<feature type="compositionally biased region" description="Polar residues" evidence="8">
    <location>
        <begin position="162"/>
        <end position="177"/>
    </location>
</feature>
<dbReference type="InterPro" id="IPR047257">
    <property type="entry name" value="C2B_MCTP_PRT_plant"/>
</dbReference>
<comment type="subcellular location">
    <subcellularLocation>
        <location evidence="1">Membrane</location>
        <topology evidence="1">Multi-pass membrane protein</topology>
    </subcellularLocation>
</comment>
<dbReference type="FunFam" id="2.60.40.150:FF:000090">
    <property type="entry name" value="C2 domain-containing protein"/>
    <property type="match status" value="1"/>
</dbReference>
<dbReference type="InterPro" id="IPR035892">
    <property type="entry name" value="C2_domain_sf"/>
</dbReference>
<feature type="domain" description="C2" evidence="10">
    <location>
        <begin position="593"/>
        <end position="716"/>
    </location>
</feature>
<evidence type="ECO:0000256" key="2">
    <source>
        <dbReference type="ARBA" id="ARBA00007923"/>
    </source>
</evidence>
<comment type="similarity">
    <text evidence="2">Belongs to the MCTP family.</text>
</comment>
<dbReference type="InterPro" id="IPR047255">
    <property type="entry name" value="C2D_MCTP_PRT_plant"/>
</dbReference>
<evidence type="ECO:0000256" key="9">
    <source>
        <dbReference type="SAM" id="Phobius"/>
    </source>
</evidence>
<feature type="compositionally biased region" description="Polar residues" evidence="8">
    <location>
        <begin position="349"/>
        <end position="360"/>
    </location>
</feature>
<feature type="domain" description="C2" evidence="10">
    <location>
        <begin position="1"/>
        <end position="105"/>
    </location>
</feature>
<evidence type="ECO:0000256" key="7">
    <source>
        <dbReference type="ARBA" id="ARBA00023136"/>
    </source>
</evidence>
<dbReference type="GO" id="GO:0016020">
    <property type="term" value="C:membrane"/>
    <property type="evidence" value="ECO:0007669"/>
    <property type="project" value="UniProtKB-SubCell"/>
</dbReference>
<protein>
    <recommendedName>
        <fullName evidence="10">C2 domain-containing protein</fullName>
    </recommendedName>
</protein>
<feature type="compositionally biased region" description="Polar residues" evidence="8">
    <location>
        <begin position="276"/>
        <end position="296"/>
    </location>
</feature>
<feature type="transmembrane region" description="Helical" evidence="9">
    <location>
        <begin position="1133"/>
        <end position="1162"/>
    </location>
</feature>
<evidence type="ECO:0000256" key="3">
    <source>
        <dbReference type="ARBA" id="ARBA00022692"/>
    </source>
</evidence>
<keyword evidence="3 9" id="KW-0812">Transmembrane</keyword>
<comment type="caution">
    <text evidence="11">The sequence shown here is derived from an EMBL/GenBank/DDBJ whole genome shotgun (WGS) entry which is preliminary data.</text>
</comment>
<dbReference type="Proteomes" id="UP001367508">
    <property type="component" value="Unassembled WGS sequence"/>
</dbReference>
<dbReference type="AlphaFoldDB" id="A0AAN9KB74"/>
<dbReference type="InterPro" id="IPR013583">
    <property type="entry name" value="MCTP_C"/>
</dbReference>
<dbReference type="PROSITE" id="PS50004">
    <property type="entry name" value="C2"/>
    <property type="match status" value="4"/>
</dbReference>
<gene>
    <name evidence="11" type="ORF">VNO77_39511</name>
</gene>
<dbReference type="PANTHER" id="PTHR31425:SF24">
    <property type="entry name" value="MULTIPLE C2 DOMAIN AND TRANSMEMBRANE REGION PROTEIN 2"/>
    <property type="match status" value="1"/>
</dbReference>
<dbReference type="InterPro" id="IPR047258">
    <property type="entry name" value="C2C_MCTP_PRT_plant"/>
</dbReference>
<organism evidence="11 12">
    <name type="scientific">Canavalia gladiata</name>
    <name type="common">Sword bean</name>
    <name type="synonym">Dolichos gladiatus</name>
    <dbReference type="NCBI Taxonomy" id="3824"/>
    <lineage>
        <taxon>Eukaryota</taxon>
        <taxon>Viridiplantae</taxon>
        <taxon>Streptophyta</taxon>
        <taxon>Embryophyta</taxon>
        <taxon>Tracheophyta</taxon>
        <taxon>Spermatophyta</taxon>
        <taxon>Magnoliopsida</taxon>
        <taxon>eudicotyledons</taxon>
        <taxon>Gunneridae</taxon>
        <taxon>Pentapetalae</taxon>
        <taxon>rosids</taxon>
        <taxon>fabids</taxon>
        <taxon>Fabales</taxon>
        <taxon>Fabaceae</taxon>
        <taxon>Papilionoideae</taxon>
        <taxon>50 kb inversion clade</taxon>
        <taxon>NPAAA clade</taxon>
        <taxon>indigoferoid/millettioid clade</taxon>
        <taxon>Phaseoleae</taxon>
        <taxon>Canavalia</taxon>
    </lineage>
</organism>
<evidence type="ECO:0000256" key="8">
    <source>
        <dbReference type="SAM" id="MobiDB-lite"/>
    </source>
</evidence>
<dbReference type="EMBL" id="JAYMYQ010000009">
    <property type="protein sequence ID" value="KAK7314295.1"/>
    <property type="molecule type" value="Genomic_DNA"/>
</dbReference>
<sequence>MKLAVEVINAHDLMPKDGEGSASPFVEVDFENQLSRTRTVPKNLNPIWNQKLLFHLDATKPYHRQTIEVSVYNERRPIPGRNFLGRVRIPCSNIVKESEEVYQTFPLEKKWFFSPVKGEIGLKIYIASESKPTALSPIFPSELEKFSSSTTPSQVSESTTTNLPSPHIISSATGNTDQPDKTLEADLSAQDPSFDTTEATTEEVEKVYSASVLNYSVAEAQSSGFDIDQEPKSESIEPVIEIAQQLDKHQVLQPQMISIKKRPQGTPFTMHSVDPQVQSSHHGNYNHNDTNSSQPRISIKKRPQAQGGTPFTMHSLDPQVQPSHDGSYNHNDINLQPRISIKRRPRAQGTPSPMHSVNPQVHASYDESYNLMGTNPTQPRILVERQPQPQGTPLTMHPVNPQVHASNDENYNLSDTNAQLGERWPSGGRGLVSGNERFTSTFDLVEQMFYLYVRIVKAKDLPPSTITSSCDPYVEVKLGNYKGRTKNFEKKLNPEWNQVFAFSKDRIQSSVLEVFVKDKAMLGRDDYLGRVVFDLNEVPTRVPPDSPLAPQWYRLEDLGGEGIVRGDIMLAVWMGTQADEAFSDAWHSDAATVYGEGVFNIRSKVYVSPKLWYLRVNVIEAQDVIPNDRNRLPEVSVKAQVGCQILRTKICPSKTTTPFWNEDLVFVAAEPFEEQLTITVEDRVHPSKDEVLGKISLPMTLFEKRLDHRPVHSRWFNLEKFGFGVLEGDRRNELKFSSRIHLRVCLEGGYHVLDESTLYTSDQRPTARQLWKQPIGILEVGILGAQGLLPMKMKDGRGSTDAYCVAKYGQKWVRTRTLLDTFSPKWNEQYTWEVYDPCTVITLGVFDNCHLGGGEKAPTGTPARDSRIGKVRIRLSTLEAHRIYTNSYPLLVLHPHGVKKMGELQLAVRFTALSLANMVHIYGQPLLPKMHYLHPFTVNQIDNLRYQAMTIVAARLGRAEPPLRKEVVEYMLDVDSHLWSMRRSKANFFRIMSLFSGMITMGRWFSDVCHWKNHITSVLVHILFLILIWYPELILPTMFLYMFLIGLWNYRFRPRHPPHMDTKLSWAEGVHPDELDEEFDTFPSSRPNDVVRMRYDRLRTVAGRIQTIVGDIATQGERFQSLLSWRDPRATSFFVVFCLCAAVTLYATPFRVVALVTGLYTLRHPKFRSKLPSVPSNFFKRLPARTDSLL</sequence>
<feature type="region of interest" description="Disordered" evidence="8">
    <location>
        <begin position="276"/>
        <end position="360"/>
    </location>
</feature>
<evidence type="ECO:0000256" key="4">
    <source>
        <dbReference type="ARBA" id="ARBA00022737"/>
    </source>
</evidence>
<reference evidence="11 12" key="1">
    <citation type="submission" date="2024-01" db="EMBL/GenBank/DDBJ databases">
        <title>The genomes of 5 underutilized Papilionoideae crops provide insights into root nodulation and disease resistanc.</title>
        <authorList>
            <person name="Jiang F."/>
        </authorList>
    </citation>
    <scope>NUCLEOTIDE SEQUENCE [LARGE SCALE GENOMIC DNA]</scope>
    <source>
        <strain evidence="11">LVBAO_FW01</strain>
        <tissue evidence="11">Leaves</tissue>
    </source>
</reference>
<proteinExistence type="inferred from homology"/>
<dbReference type="CDD" id="cd04019">
    <property type="entry name" value="C2C_MCTP_PRT_plant"/>
    <property type="match status" value="1"/>
</dbReference>
<dbReference type="Pfam" id="PF00168">
    <property type="entry name" value="C2"/>
    <property type="match status" value="4"/>
</dbReference>
<name>A0AAN9KB74_CANGL</name>
<dbReference type="Pfam" id="PF08372">
    <property type="entry name" value="PRT_C"/>
    <property type="match status" value="1"/>
</dbReference>
<keyword evidence="4" id="KW-0677">Repeat</keyword>
<keyword evidence="12" id="KW-1185">Reference proteome</keyword>
<dbReference type="SUPFAM" id="SSF49562">
    <property type="entry name" value="C2 domain (Calcium/lipid-binding domain, CaLB)"/>
    <property type="match status" value="4"/>
</dbReference>
<dbReference type="CDD" id="cd08378">
    <property type="entry name" value="C2B_MCTP_PRT_plant"/>
    <property type="match status" value="1"/>
</dbReference>
<evidence type="ECO:0000256" key="1">
    <source>
        <dbReference type="ARBA" id="ARBA00004141"/>
    </source>
</evidence>
<accession>A0AAN9KB74</accession>
<dbReference type="CDD" id="cd08379">
    <property type="entry name" value="C2D_MCTP_PRT_plant"/>
    <property type="match status" value="1"/>
</dbReference>
<feature type="compositionally biased region" description="Low complexity" evidence="8">
    <location>
        <begin position="147"/>
        <end position="161"/>
    </location>
</feature>
<feature type="region of interest" description="Disordered" evidence="8">
    <location>
        <begin position="146"/>
        <end position="181"/>
    </location>
</feature>
<dbReference type="SMART" id="SM00239">
    <property type="entry name" value="C2"/>
    <property type="match status" value="4"/>
</dbReference>
<evidence type="ECO:0000256" key="5">
    <source>
        <dbReference type="ARBA" id="ARBA00022837"/>
    </source>
</evidence>
<dbReference type="FunFam" id="2.60.40.150:FF:000119">
    <property type="entry name" value="C2 domain-containing protein"/>
    <property type="match status" value="1"/>
</dbReference>
<feature type="transmembrane region" description="Helical" evidence="9">
    <location>
        <begin position="1018"/>
        <end position="1048"/>
    </location>
</feature>
<evidence type="ECO:0000313" key="12">
    <source>
        <dbReference type="Proteomes" id="UP001367508"/>
    </source>
</evidence>
<dbReference type="CDD" id="cd04022">
    <property type="entry name" value="C2A_MCTP_PRT_plant"/>
    <property type="match status" value="1"/>
</dbReference>
<evidence type="ECO:0000256" key="6">
    <source>
        <dbReference type="ARBA" id="ARBA00022989"/>
    </source>
</evidence>
<dbReference type="PANTHER" id="PTHR31425">
    <property type="entry name" value="PHOSPHORIBOSYLANTHRANILATE TRANSFERASE ISOFORM 1"/>
    <property type="match status" value="1"/>
</dbReference>
<keyword evidence="7 9" id="KW-0472">Membrane</keyword>
<feature type="domain" description="C2" evidence="10">
    <location>
        <begin position="759"/>
        <end position="888"/>
    </location>
</feature>
<keyword evidence="6 9" id="KW-1133">Transmembrane helix</keyword>
<dbReference type="InterPro" id="IPR047259">
    <property type="entry name" value="QUIRKY-like"/>
</dbReference>
<feature type="domain" description="C2" evidence="10">
    <location>
        <begin position="432"/>
        <end position="553"/>
    </location>
</feature>
<dbReference type="Gene3D" id="2.60.40.150">
    <property type="entry name" value="C2 domain"/>
    <property type="match status" value="4"/>
</dbReference>
<evidence type="ECO:0000313" key="11">
    <source>
        <dbReference type="EMBL" id="KAK7314295.1"/>
    </source>
</evidence>